<dbReference type="EMBL" id="VBAP01000004">
    <property type="protein sequence ID" value="TMI77282.1"/>
    <property type="molecule type" value="Genomic_DNA"/>
</dbReference>
<dbReference type="Proteomes" id="UP000318834">
    <property type="component" value="Unassembled WGS sequence"/>
</dbReference>
<evidence type="ECO:0000256" key="1">
    <source>
        <dbReference type="SAM" id="Phobius"/>
    </source>
</evidence>
<feature type="transmembrane region" description="Helical" evidence="1">
    <location>
        <begin position="44"/>
        <end position="62"/>
    </location>
</feature>
<protein>
    <submittedName>
        <fullName evidence="2">Uncharacterized protein</fullName>
    </submittedName>
</protein>
<accession>A0A537J1T0</accession>
<proteinExistence type="predicted"/>
<keyword evidence="1" id="KW-0472">Membrane</keyword>
<keyword evidence="1" id="KW-1133">Transmembrane helix</keyword>
<comment type="caution">
    <text evidence="2">The sequence shown here is derived from an EMBL/GenBank/DDBJ whole genome shotgun (WGS) entry which is preliminary data.</text>
</comment>
<keyword evidence="1" id="KW-0812">Transmembrane</keyword>
<sequence length="65" mass="7356">MSVRAVAVRGIPASRLRVMPRLLSPQRSRPRTNLWARLADDRDLIGVKMFMIAGLLLLVMMLEVP</sequence>
<reference evidence="2 3" key="1">
    <citation type="journal article" date="2019" name="Nat. Microbiol.">
        <title>Mediterranean grassland soil C-N compound turnover is dependent on rainfall and depth, and is mediated by genomically divergent microorganisms.</title>
        <authorList>
            <person name="Diamond S."/>
            <person name="Andeer P.F."/>
            <person name="Li Z."/>
            <person name="Crits-Christoph A."/>
            <person name="Burstein D."/>
            <person name="Anantharaman K."/>
            <person name="Lane K.R."/>
            <person name="Thomas B.C."/>
            <person name="Pan C."/>
            <person name="Northen T.R."/>
            <person name="Banfield J.F."/>
        </authorList>
    </citation>
    <scope>NUCLEOTIDE SEQUENCE [LARGE SCALE GENOMIC DNA]</scope>
    <source>
        <strain evidence="2">NP_8</strain>
    </source>
</reference>
<organism evidence="2 3">
    <name type="scientific">Candidatus Segetimicrobium genomatis</name>
    <dbReference type="NCBI Taxonomy" id="2569760"/>
    <lineage>
        <taxon>Bacteria</taxon>
        <taxon>Bacillati</taxon>
        <taxon>Candidatus Sysuimicrobiota</taxon>
        <taxon>Candidatus Sysuimicrobiia</taxon>
        <taxon>Candidatus Sysuimicrobiales</taxon>
        <taxon>Candidatus Segetimicrobiaceae</taxon>
        <taxon>Candidatus Segetimicrobium</taxon>
    </lineage>
</organism>
<name>A0A537J1T0_9BACT</name>
<evidence type="ECO:0000313" key="2">
    <source>
        <dbReference type="EMBL" id="TMI77282.1"/>
    </source>
</evidence>
<dbReference type="AlphaFoldDB" id="A0A537J1T0"/>
<evidence type="ECO:0000313" key="3">
    <source>
        <dbReference type="Proteomes" id="UP000318834"/>
    </source>
</evidence>
<gene>
    <name evidence="2" type="ORF">E6H05_00385</name>
</gene>